<sequence length="274" mass="31605">MVSRGSLVMFLIWITRQRESICTDQNWTPIIRCTIFRELNILYPKYACKEYLQNLPLLKEHCGYCEEALPQLDIISKFLKERTGFTLRPVAGYLSSRDFLSGLAFRLLGHMPLFLDPSFAEFSQEIGLSSLGASDQEVEKLATLYFFTIEFGLCRDHGQYKVYGAGLLSCVSELKHVLSKDAIIKRFDPATTCDAECRITTFQDAYYYTETFEEAKEQLREYAHSIKRPFELHYDPYTQTVEILDTAKRISKALDDVTQQLATVNNAVRKFSCR</sequence>
<dbReference type="InterPro" id="IPR036951">
    <property type="entry name" value="ArAA_hydroxylase_sf"/>
</dbReference>
<feature type="chain" id="PRO_5042101513" description="Biopterin-dependent aromatic amino acid hydroxylase family profile domain-containing protein" evidence="8">
    <location>
        <begin position="21"/>
        <end position="274"/>
    </location>
</feature>
<keyword evidence="8" id="KW-0732">Signal</keyword>
<evidence type="ECO:0000256" key="4">
    <source>
        <dbReference type="ARBA" id="ARBA00023002"/>
    </source>
</evidence>
<dbReference type="Gene3D" id="1.10.800.10">
    <property type="entry name" value="Aromatic amino acid hydroxylase"/>
    <property type="match status" value="2"/>
</dbReference>
<keyword evidence="4" id="KW-0560">Oxidoreductase</keyword>
<dbReference type="GO" id="GO:0004510">
    <property type="term" value="F:tryptophan 5-monooxygenase activity"/>
    <property type="evidence" value="ECO:0007669"/>
    <property type="project" value="TreeGrafter"/>
</dbReference>
<feature type="binding site" evidence="7">
    <location>
        <position position="150"/>
    </location>
    <ligand>
        <name>Fe cation</name>
        <dbReference type="ChEBI" id="CHEBI:24875"/>
    </ligand>
</feature>
<evidence type="ECO:0000313" key="11">
    <source>
        <dbReference type="Proteomes" id="UP001208570"/>
    </source>
</evidence>
<name>A0AAD9J8W8_9ANNE</name>
<feature type="binding site" evidence="7">
    <location>
        <position position="110"/>
    </location>
    <ligand>
        <name>Fe cation</name>
        <dbReference type="ChEBI" id="CHEBI:24875"/>
    </ligand>
</feature>
<evidence type="ECO:0000256" key="7">
    <source>
        <dbReference type="PIRSR" id="PIRSR601273-2"/>
    </source>
</evidence>
<dbReference type="EMBL" id="JAODUP010000532">
    <property type="protein sequence ID" value="KAK2147875.1"/>
    <property type="molecule type" value="Genomic_DNA"/>
</dbReference>
<dbReference type="PANTHER" id="PTHR11473">
    <property type="entry name" value="AROMATIC AMINO ACID HYDROXYLASE"/>
    <property type="match status" value="1"/>
</dbReference>
<evidence type="ECO:0000256" key="8">
    <source>
        <dbReference type="SAM" id="SignalP"/>
    </source>
</evidence>
<evidence type="ECO:0000256" key="3">
    <source>
        <dbReference type="ARBA" id="ARBA00022723"/>
    </source>
</evidence>
<dbReference type="GO" id="GO:0009072">
    <property type="term" value="P:aromatic amino acid metabolic process"/>
    <property type="evidence" value="ECO:0007669"/>
    <property type="project" value="InterPro"/>
</dbReference>
<evidence type="ECO:0000256" key="1">
    <source>
        <dbReference type="ARBA" id="ARBA00001954"/>
    </source>
</evidence>
<gene>
    <name evidence="10" type="ORF">LSH36_533g01049</name>
</gene>
<accession>A0AAD9J8W8</accession>
<organism evidence="10 11">
    <name type="scientific">Paralvinella palmiformis</name>
    <dbReference type="NCBI Taxonomy" id="53620"/>
    <lineage>
        <taxon>Eukaryota</taxon>
        <taxon>Metazoa</taxon>
        <taxon>Spiralia</taxon>
        <taxon>Lophotrochozoa</taxon>
        <taxon>Annelida</taxon>
        <taxon>Polychaeta</taxon>
        <taxon>Sedentaria</taxon>
        <taxon>Canalipalpata</taxon>
        <taxon>Terebellida</taxon>
        <taxon>Terebelliformia</taxon>
        <taxon>Alvinellidae</taxon>
        <taxon>Paralvinella</taxon>
    </lineage>
</organism>
<dbReference type="Proteomes" id="UP001208570">
    <property type="component" value="Unassembled WGS sequence"/>
</dbReference>
<evidence type="ECO:0000256" key="6">
    <source>
        <dbReference type="ARBA" id="ARBA00023033"/>
    </source>
</evidence>
<reference evidence="10" key="1">
    <citation type="journal article" date="2023" name="Mol. Biol. Evol.">
        <title>Third-Generation Sequencing Reveals the Adaptive Role of the Epigenome in Three Deep-Sea Polychaetes.</title>
        <authorList>
            <person name="Perez M."/>
            <person name="Aroh O."/>
            <person name="Sun Y."/>
            <person name="Lan Y."/>
            <person name="Juniper S.K."/>
            <person name="Young C.R."/>
            <person name="Angers B."/>
            <person name="Qian P.Y."/>
        </authorList>
    </citation>
    <scope>NUCLEOTIDE SEQUENCE</scope>
    <source>
        <strain evidence="10">P08H-3</strain>
    </source>
</reference>
<evidence type="ECO:0000256" key="2">
    <source>
        <dbReference type="ARBA" id="ARBA00009712"/>
    </source>
</evidence>
<keyword evidence="11" id="KW-1185">Reference proteome</keyword>
<feature type="domain" description="Biopterin-dependent aromatic amino acid hydroxylase family profile" evidence="9">
    <location>
        <begin position="107"/>
        <end position="272"/>
    </location>
</feature>
<proteinExistence type="inferred from homology"/>
<dbReference type="InterPro" id="IPR001273">
    <property type="entry name" value="ArAA_hydroxylase"/>
</dbReference>
<dbReference type="GO" id="GO:0043005">
    <property type="term" value="C:neuron projection"/>
    <property type="evidence" value="ECO:0007669"/>
    <property type="project" value="TreeGrafter"/>
</dbReference>
<keyword evidence="5 7" id="KW-0408">Iron</keyword>
<comment type="similarity">
    <text evidence="2">Belongs to the biopterin-dependent aromatic amino acid hydroxylase family.</text>
</comment>
<protein>
    <recommendedName>
        <fullName evidence="9">Biopterin-dependent aromatic amino acid hydroxylase family profile domain-containing protein</fullName>
    </recommendedName>
</protein>
<dbReference type="GO" id="GO:0005506">
    <property type="term" value="F:iron ion binding"/>
    <property type="evidence" value="ECO:0007669"/>
    <property type="project" value="InterPro"/>
</dbReference>
<dbReference type="Pfam" id="PF00351">
    <property type="entry name" value="Biopterin_H"/>
    <property type="match status" value="1"/>
</dbReference>
<evidence type="ECO:0000313" key="10">
    <source>
        <dbReference type="EMBL" id="KAK2147875.1"/>
    </source>
</evidence>
<feature type="signal peptide" evidence="8">
    <location>
        <begin position="1"/>
        <end position="20"/>
    </location>
</feature>
<evidence type="ECO:0000259" key="9">
    <source>
        <dbReference type="PROSITE" id="PS51410"/>
    </source>
</evidence>
<comment type="caution">
    <text evidence="10">The sequence shown here is derived from an EMBL/GenBank/DDBJ whole genome shotgun (WGS) entry which is preliminary data.</text>
</comment>
<dbReference type="InterPro" id="IPR036329">
    <property type="entry name" value="Aro-AA_hydroxylase_C_sf"/>
</dbReference>
<dbReference type="AlphaFoldDB" id="A0AAD9J8W8"/>
<keyword evidence="3 7" id="KW-0479">Metal-binding</keyword>
<keyword evidence="6" id="KW-0503">Monooxygenase</keyword>
<dbReference type="PROSITE" id="PS51410">
    <property type="entry name" value="BH4_AAA_HYDROXYL_2"/>
    <property type="match status" value="1"/>
</dbReference>
<dbReference type="InterPro" id="IPR019774">
    <property type="entry name" value="Aromatic-AA_hydroxylase_C"/>
</dbReference>
<comment type="cofactor">
    <cofactor evidence="1 7">
        <name>Fe(2+)</name>
        <dbReference type="ChEBI" id="CHEBI:29033"/>
    </cofactor>
</comment>
<dbReference type="SUPFAM" id="SSF56534">
    <property type="entry name" value="Aromatic aminoacid monoxygenases, catalytic and oligomerization domains"/>
    <property type="match status" value="1"/>
</dbReference>
<dbReference type="PANTHER" id="PTHR11473:SF16">
    <property type="entry name" value="TRYPTOPHAN 5-HYDROXYLASE 2"/>
    <property type="match status" value="1"/>
</dbReference>
<evidence type="ECO:0000256" key="5">
    <source>
        <dbReference type="ARBA" id="ARBA00023004"/>
    </source>
</evidence>